<dbReference type="InterPro" id="IPR036188">
    <property type="entry name" value="FAD/NAD-bd_sf"/>
</dbReference>
<evidence type="ECO:0000256" key="6">
    <source>
        <dbReference type="ARBA" id="ARBA00039101"/>
    </source>
</evidence>
<gene>
    <name evidence="10" type="ORF">N177_1801</name>
</gene>
<comment type="cofactor">
    <cofactor evidence="1">
        <name>FAD</name>
        <dbReference type="ChEBI" id="CHEBI:57692"/>
    </cofactor>
</comment>
<evidence type="ECO:0000259" key="9">
    <source>
        <dbReference type="Pfam" id="PF01266"/>
    </source>
</evidence>
<evidence type="ECO:0000256" key="2">
    <source>
        <dbReference type="ARBA" id="ARBA00006730"/>
    </source>
</evidence>
<reference evidence="10 11" key="1">
    <citation type="journal article" date="2014" name="Genome Announc.">
        <title>Draft Genome Sequence of Lutibaculum baratangense Strain AMV1T, Isolated from a Mud Volcano in Andamans, India.</title>
        <authorList>
            <person name="Singh A."/>
            <person name="Sreenivas A."/>
            <person name="Sathyanarayana Reddy G."/>
            <person name="Pinnaka A.K."/>
            <person name="Shivaji S."/>
        </authorList>
    </citation>
    <scope>NUCLEOTIDE SEQUENCE [LARGE SCALE GENOMIC DNA]</scope>
    <source>
        <strain evidence="10 11">AMV1</strain>
    </source>
</reference>
<dbReference type="STRING" id="631454.N177_1801"/>
<keyword evidence="4" id="KW-0274">FAD</keyword>
<dbReference type="InterPro" id="IPR006076">
    <property type="entry name" value="FAD-dep_OxRdtase"/>
</dbReference>
<evidence type="ECO:0000313" key="11">
    <source>
        <dbReference type="Proteomes" id="UP000017819"/>
    </source>
</evidence>
<evidence type="ECO:0000256" key="3">
    <source>
        <dbReference type="ARBA" id="ARBA00022630"/>
    </source>
</evidence>
<dbReference type="GO" id="GO:0046416">
    <property type="term" value="P:D-amino acid metabolic process"/>
    <property type="evidence" value="ECO:0007669"/>
    <property type="project" value="InterPro"/>
</dbReference>
<proteinExistence type="inferred from homology"/>
<keyword evidence="11" id="KW-1185">Reference proteome</keyword>
<name>V4RIY4_9HYPH</name>
<dbReference type="GO" id="GO:0003884">
    <property type="term" value="F:D-amino-acid oxidase activity"/>
    <property type="evidence" value="ECO:0007669"/>
    <property type="project" value="UniProtKB-EC"/>
</dbReference>
<dbReference type="EMBL" id="AWXZ01000023">
    <property type="protein sequence ID" value="ESR25284.1"/>
    <property type="molecule type" value="Genomic_DNA"/>
</dbReference>
<dbReference type="OrthoDB" id="9790035at2"/>
<dbReference type="SUPFAM" id="SSF51905">
    <property type="entry name" value="FAD/NAD(P)-binding domain"/>
    <property type="match status" value="1"/>
</dbReference>
<dbReference type="PANTHER" id="PTHR11530:SF11">
    <property type="entry name" value="D-ASPARTATE OXIDASE"/>
    <property type="match status" value="1"/>
</dbReference>
<dbReference type="RefSeq" id="WP_023431942.1">
    <property type="nucleotide sequence ID" value="NZ_AWXZ01000023.1"/>
</dbReference>
<dbReference type="EC" id="1.4.3.3" evidence="6"/>
<dbReference type="InterPro" id="IPR023209">
    <property type="entry name" value="DAO"/>
</dbReference>
<evidence type="ECO:0000256" key="8">
    <source>
        <dbReference type="ARBA" id="ARBA00049547"/>
    </source>
</evidence>
<evidence type="ECO:0000256" key="5">
    <source>
        <dbReference type="ARBA" id="ARBA00023002"/>
    </source>
</evidence>
<evidence type="ECO:0000256" key="7">
    <source>
        <dbReference type="ARBA" id="ARBA00039751"/>
    </source>
</evidence>
<dbReference type="AlphaFoldDB" id="V4RIY4"/>
<protein>
    <recommendedName>
        <fullName evidence="7">D-amino-acid oxidase</fullName>
        <ecNumber evidence="6">1.4.3.3</ecNumber>
    </recommendedName>
</protein>
<comment type="similarity">
    <text evidence="2">Belongs to the DAMOX/DASOX family.</text>
</comment>
<dbReference type="PANTHER" id="PTHR11530">
    <property type="entry name" value="D-AMINO ACID OXIDASE"/>
    <property type="match status" value="1"/>
</dbReference>
<dbReference type="SUPFAM" id="SSF54373">
    <property type="entry name" value="FAD-linked reductases, C-terminal domain"/>
    <property type="match status" value="1"/>
</dbReference>
<evidence type="ECO:0000256" key="1">
    <source>
        <dbReference type="ARBA" id="ARBA00001974"/>
    </source>
</evidence>
<accession>V4RIY4</accession>
<dbReference type="eggNOG" id="COG0665">
    <property type="taxonomic scope" value="Bacteria"/>
</dbReference>
<dbReference type="GO" id="GO:0071949">
    <property type="term" value="F:FAD binding"/>
    <property type="evidence" value="ECO:0007669"/>
    <property type="project" value="InterPro"/>
</dbReference>
<dbReference type="PATRIC" id="fig|631454.5.peg.1780"/>
<dbReference type="Proteomes" id="UP000017819">
    <property type="component" value="Unassembled WGS sequence"/>
</dbReference>
<feature type="domain" description="FAD dependent oxidoreductase" evidence="9">
    <location>
        <begin position="2"/>
        <end position="315"/>
    </location>
</feature>
<keyword evidence="3" id="KW-0285">Flavoprotein</keyword>
<comment type="caution">
    <text evidence="10">The sequence shown here is derived from an EMBL/GenBank/DDBJ whole genome shotgun (WGS) entry which is preliminary data.</text>
</comment>
<keyword evidence="5 10" id="KW-0560">Oxidoreductase</keyword>
<dbReference type="Gene3D" id="3.50.50.60">
    <property type="entry name" value="FAD/NAD(P)-binding domain"/>
    <property type="match status" value="1"/>
</dbReference>
<dbReference type="Pfam" id="PF01266">
    <property type="entry name" value="DAO"/>
    <property type="match status" value="1"/>
</dbReference>
<sequence length="338" mass="36819">MKVAVIGAGVMGLTAAHALRVRDPGCEIEIHERSEAIGAAACSRFAGGMLAPWCESESAEPLVTALGQEALEWWPRVLPSTRMLGSLVVAQRRDGTELDRFARRTRTGEAIDATRLAGLEPDLGGRFGRALFFALEGHLDPREALQVLACELERDGATLSLGSDARAGDLDADVVIDCRGLSAADELPDLRGVKGEMLILRAPDVAISRPVRLLHPRFPLYVVPRGEGVYMVGATQIESGERSRISARSMVELLNAAYALNPAFAEAEIMETGCDARPAFPDNLPRIRRRGRVVHVNGLYRHGFLLSPALARMTAGVVFDNQFHPEVMDEDHRQRRTA</sequence>
<evidence type="ECO:0000313" key="10">
    <source>
        <dbReference type="EMBL" id="ESR25284.1"/>
    </source>
</evidence>
<comment type="catalytic activity">
    <reaction evidence="8">
        <text>a D-alpha-amino acid + O2 + H2O = a 2-oxocarboxylate + H2O2 + NH4(+)</text>
        <dbReference type="Rhea" id="RHEA:21816"/>
        <dbReference type="ChEBI" id="CHEBI:15377"/>
        <dbReference type="ChEBI" id="CHEBI:15379"/>
        <dbReference type="ChEBI" id="CHEBI:16240"/>
        <dbReference type="ChEBI" id="CHEBI:28938"/>
        <dbReference type="ChEBI" id="CHEBI:35179"/>
        <dbReference type="ChEBI" id="CHEBI:59871"/>
        <dbReference type="EC" id="1.4.3.3"/>
    </reaction>
    <physiologicalReaction direction="left-to-right" evidence="8">
        <dbReference type="Rhea" id="RHEA:21817"/>
    </physiologicalReaction>
</comment>
<evidence type="ECO:0000256" key="4">
    <source>
        <dbReference type="ARBA" id="ARBA00022827"/>
    </source>
</evidence>
<dbReference type="Gene3D" id="3.30.9.10">
    <property type="entry name" value="D-Amino Acid Oxidase, subunit A, domain 2"/>
    <property type="match status" value="1"/>
</dbReference>
<organism evidence="10 11">
    <name type="scientific">Lutibaculum baratangense AMV1</name>
    <dbReference type="NCBI Taxonomy" id="631454"/>
    <lineage>
        <taxon>Bacteria</taxon>
        <taxon>Pseudomonadati</taxon>
        <taxon>Pseudomonadota</taxon>
        <taxon>Alphaproteobacteria</taxon>
        <taxon>Hyphomicrobiales</taxon>
        <taxon>Tepidamorphaceae</taxon>
        <taxon>Lutibaculum</taxon>
    </lineage>
</organism>